<dbReference type="RefSeq" id="XP_009017246.1">
    <property type="nucleotide sequence ID" value="XM_009018998.1"/>
</dbReference>
<dbReference type="GO" id="GO:0007169">
    <property type="term" value="P:cell surface receptor protein tyrosine kinase signaling pathway"/>
    <property type="evidence" value="ECO:0000318"/>
    <property type="project" value="GO_Central"/>
</dbReference>
<feature type="domain" description="Protein kinase" evidence="5">
    <location>
        <begin position="1"/>
        <end position="238"/>
    </location>
</feature>
<reference evidence="6 8" key="2">
    <citation type="journal article" date="2013" name="Nature">
        <title>Insights into bilaterian evolution from three spiralian genomes.</title>
        <authorList>
            <person name="Simakov O."/>
            <person name="Marletaz F."/>
            <person name="Cho S.J."/>
            <person name="Edsinger-Gonzales E."/>
            <person name="Havlak P."/>
            <person name="Hellsten U."/>
            <person name="Kuo D.H."/>
            <person name="Larsson T."/>
            <person name="Lv J."/>
            <person name="Arendt D."/>
            <person name="Savage R."/>
            <person name="Osoegawa K."/>
            <person name="de Jong P."/>
            <person name="Grimwood J."/>
            <person name="Chapman J.A."/>
            <person name="Shapiro H."/>
            <person name="Aerts A."/>
            <person name="Otillar R.P."/>
            <person name="Terry A.Y."/>
            <person name="Boore J.L."/>
            <person name="Grigoriev I.V."/>
            <person name="Lindberg D.R."/>
            <person name="Seaver E.C."/>
            <person name="Weisblat D.A."/>
            <person name="Putnam N.H."/>
            <person name="Rokhsar D.S."/>
        </authorList>
    </citation>
    <scope>NUCLEOTIDE SEQUENCE</scope>
</reference>
<reference evidence="7" key="3">
    <citation type="submission" date="2015-06" db="UniProtKB">
        <authorList>
            <consortium name="EnsemblMetazoa"/>
        </authorList>
    </citation>
    <scope>IDENTIFICATION</scope>
</reference>
<dbReference type="InterPro" id="IPR050198">
    <property type="entry name" value="Non-receptor_tyrosine_kinases"/>
</dbReference>
<proteinExistence type="predicted"/>
<evidence type="ECO:0000256" key="2">
    <source>
        <dbReference type="ARBA" id="ARBA00022553"/>
    </source>
</evidence>
<protein>
    <recommendedName>
        <fullName evidence="5">Protein kinase domain-containing protein</fullName>
    </recommendedName>
</protein>
<dbReference type="CTD" id="20215627"/>
<dbReference type="AlphaFoldDB" id="T1G3H9"/>
<dbReference type="GO" id="GO:0005102">
    <property type="term" value="F:signaling receptor binding"/>
    <property type="evidence" value="ECO:0000318"/>
    <property type="project" value="GO_Central"/>
</dbReference>
<dbReference type="InterPro" id="IPR020635">
    <property type="entry name" value="Tyr_kinase_cat_dom"/>
</dbReference>
<dbReference type="SMART" id="SM00219">
    <property type="entry name" value="TyrKc"/>
    <property type="match status" value="1"/>
</dbReference>
<dbReference type="OMA" id="YHCANDA"/>
<dbReference type="PROSITE" id="PS50011">
    <property type="entry name" value="PROTEIN_KINASE_DOM"/>
    <property type="match status" value="1"/>
</dbReference>
<dbReference type="InterPro" id="IPR001245">
    <property type="entry name" value="Ser-Thr/Tyr_kinase_cat_dom"/>
</dbReference>
<dbReference type="PROSITE" id="PS00109">
    <property type="entry name" value="PROTEIN_KINASE_TYR"/>
    <property type="match status" value="1"/>
</dbReference>
<dbReference type="GO" id="GO:0004715">
    <property type="term" value="F:non-membrane spanning protein tyrosine kinase activity"/>
    <property type="evidence" value="ECO:0000318"/>
    <property type="project" value="GO_Central"/>
</dbReference>
<dbReference type="GeneID" id="20215627"/>
<dbReference type="GO" id="GO:0005524">
    <property type="term" value="F:ATP binding"/>
    <property type="evidence" value="ECO:0007669"/>
    <property type="project" value="UniProtKB-KW"/>
</dbReference>
<dbReference type="EnsemblMetazoa" id="HelroT78992">
    <property type="protein sequence ID" value="HelroP78992"/>
    <property type="gene ID" value="HelroG78992"/>
</dbReference>
<keyword evidence="4" id="KW-0067">ATP-binding</keyword>
<evidence type="ECO:0000256" key="3">
    <source>
        <dbReference type="ARBA" id="ARBA00022741"/>
    </source>
</evidence>
<dbReference type="eggNOG" id="KOG0197">
    <property type="taxonomic scope" value="Eukaryota"/>
</dbReference>
<dbReference type="Proteomes" id="UP000015101">
    <property type="component" value="Unassembled WGS sequence"/>
</dbReference>
<dbReference type="KEGG" id="hro:HELRODRAFT_78992"/>
<evidence type="ECO:0000313" key="8">
    <source>
        <dbReference type="Proteomes" id="UP000015101"/>
    </source>
</evidence>
<dbReference type="GO" id="GO:0030154">
    <property type="term" value="P:cell differentiation"/>
    <property type="evidence" value="ECO:0000318"/>
    <property type="project" value="GO_Central"/>
</dbReference>
<dbReference type="HOGENOM" id="CLU_000288_7_40_1"/>
<keyword evidence="1" id="KW-0728">SH3 domain</keyword>
<dbReference type="PANTHER" id="PTHR24418">
    <property type="entry name" value="TYROSINE-PROTEIN KINASE"/>
    <property type="match status" value="1"/>
</dbReference>
<dbReference type="InterPro" id="IPR011009">
    <property type="entry name" value="Kinase-like_dom_sf"/>
</dbReference>
<evidence type="ECO:0000313" key="6">
    <source>
        <dbReference type="EMBL" id="ESO04667.1"/>
    </source>
</evidence>
<dbReference type="EMBL" id="KB096457">
    <property type="protein sequence ID" value="ESO04667.1"/>
    <property type="molecule type" value="Genomic_DNA"/>
</dbReference>
<gene>
    <name evidence="7" type="primary">20215627</name>
    <name evidence="6" type="ORF">HELRODRAFT_78992</name>
</gene>
<dbReference type="EMBL" id="AMQM01004160">
    <property type="status" value="NOT_ANNOTATED_CDS"/>
    <property type="molecule type" value="Genomic_DNA"/>
</dbReference>
<reference evidence="8" key="1">
    <citation type="submission" date="2012-12" db="EMBL/GenBank/DDBJ databases">
        <authorList>
            <person name="Hellsten U."/>
            <person name="Grimwood J."/>
            <person name="Chapman J.A."/>
            <person name="Shapiro H."/>
            <person name="Aerts A."/>
            <person name="Otillar R.P."/>
            <person name="Terry A.Y."/>
            <person name="Boore J.L."/>
            <person name="Simakov O."/>
            <person name="Marletaz F."/>
            <person name="Cho S.-J."/>
            <person name="Edsinger-Gonzales E."/>
            <person name="Havlak P."/>
            <person name="Kuo D.-H."/>
            <person name="Larsson T."/>
            <person name="Lv J."/>
            <person name="Arendt D."/>
            <person name="Savage R."/>
            <person name="Osoegawa K."/>
            <person name="de Jong P."/>
            <person name="Lindberg D.R."/>
            <person name="Seaver E.C."/>
            <person name="Weisblat D.A."/>
            <person name="Putnam N.H."/>
            <person name="Grigoriev I.V."/>
            <person name="Rokhsar D.S."/>
        </authorList>
    </citation>
    <scope>NUCLEOTIDE SEQUENCE</scope>
</reference>
<dbReference type="InterPro" id="IPR000719">
    <property type="entry name" value="Prot_kinase_dom"/>
</dbReference>
<dbReference type="PIRSF" id="PIRSF000654">
    <property type="entry name" value="Integrin-linked_kinase"/>
    <property type="match status" value="1"/>
</dbReference>
<dbReference type="OrthoDB" id="28230at2759"/>
<evidence type="ECO:0000259" key="5">
    <source>
        <dbReference type="PROSITE" id="PS50011"/>
    </source>
</evidence>
<name>T1G3H9_HELRO</name>
<dbReference type="GO" id="GO:0005886">
    <property type="term" value="C:plasma membrane"/>
    <property type="evidence" value="ECO:0000318"/>
    <property type="project" value="GO_Central"/>
</dbReference>
<dbReference type="FunFam" id="1.10.510.10:FF:000399">
    <property type="entry name" value="Tyrosine-protein kinase"/>
    <property type="match status" value="1"/>
</dbReference>
<keyword evidence="3" id="KW-0547">Nucleotide-binding</keyword>
<dbReference type="PRINTS" id="PR00109">
    <property type="entry name" value="TYRKINASE"/>
</dbReference>
<dbReference type="Pfam" id="PF07714">
    <property type="entry name" value="PK_Tyr_Ser-Thr"/>
    <property type="match status" value="1"/>
</dbReference>
<dbReference type="InterPro" id="IPR008266">
    <property type="entry name" value="Tyr_kinase_AS"/>
</dbReference>
<dbReference type="SUPFAM" id="SSF56112">
    <property type="entry name" value="Protein kinase-like (PK-like)"/>
    <property type="match status" value="1"/>
</dbReference>
<dbReference type="STRING" id="6412.T1G3H9"/>
<organism evidence="7 8">
    <name type="scientific">Helobdella robusta</name>
    <name type="common">Californian leech</name>
    <dbReference type="NCBI Taxonomy" id="6412"/>
    <lineage>
        <taxon>Eukaryota</taxon>
        <taxon>Metazoa</taxon>
        <taxon>Spiralia</taxon>
        <taxon>Lophotrochozoa</taxon>
        <taxon>Annelida</taxon>
        <taxon>Clitellata</taxon>
        <taxon>Hirudinea</taxon>
        <taxon>Rhynchobdellida</taxon>
        <taxon>Glossiphoniidae</taxon>
        <taxon>Helobdella</taxon>
    </lineage>
</organism>
<evidence type="ECO:0000256" key="4">
    <source>
        <dbReference type="ARBA" id="ARBA00022840"/>
    </source>
</evidence>
<dbReference type="InParanoid" id="T1G3H9"/>
<dbReference type="Gene3D" id="1.10.510.10">
    <property type="entry name" value="Transferase(Phosphotransferase) domain 1"/>
    <property type="match status" value="1"/>
</dbReference>
<accession>T1G3H9</accession>
<keyword evidence="2" id="KW-0597">Phosphoprotein</keyword>
<evidence type="ECO:0000256" key="1">
    <source>
        <dbReference type="ARBA" id="ARBA00022443"/>
    </source>
</evidence>
<evidence type="ECO:0000313" key="7">
    <source>
        <dbReference type="EnsemblMetazoa" id="HelroP78992"/>
    </source>
</evidence>
<sequence length="250" mass="28816">IWNHTTPVAIKTLKEGTMEVEKFLEEAAIMKKLRHNRLVKLYAVCSTYEPIYIVTEFMAHGSLLQYLRDDKGRRLKWNDLADFATQQVADGMKYIEENKYIHRDLAARNILVGSCGAVKIGDFGLARVINDDLYEAKQGSKFPIKWTAPEAAMYGKFTIKSDIWAYGVLMVEIFTYGQIPYPGMSNCEVIAQLDRGYRHPKPPSCSPEMYEIMKMCWKKEPEERPTFEYLYSVMDDFSVATQATYNPIDD</sequence>
<keyword evidence="8" id="KW-1185">Reference proteome</keyword>